<dbReference type="AlphaFoldDB" id="A0A2C9UEE6"/>
<organism evidence="1">
    <name type="scientific">Manihot esculenta</name>
    <name type="common">Cassava</name>
    <name type="synonym">Jatropha manihot</name>
    <dbReference type="NCBI Taxonomy" id="3983"/>
    <lineage>
        <taxon>Eukaryota</taxon>
        <taxon>Viridiplantae</taxon>
        <taxon>Streptophyta</taxon>
        <taxon>Embryophyta</taxon>
        <taxon>Tracheophyta</taxon>
        <taxon>Spermatophyta</taxon>
        <taxon>Magnoliopsida</taxon>
        <taxon>eudicotyledons</taxon>
        <taxon>Gunneridae</taxon>
        <taxon>Pentapetalae</taxon>
        <taxon>rosids</taxon>
        <taxon>fabids</taxon>
        <taxon>Malpighiales</taxon>
        <taxon>Euphorbiaceae</taxon>
        <taxon>Crotonoideae</taxon>
        <taxon>Manihoteae</taxon>
        <taxon>Manihot</taxon>
    </lineage>
</organism>
<evidence type="ECO:0000313" key="1">
    <source>
        <dbReference type="EMBL" id="OAY28827.1"/>
    </source>
</evidence>
<proteinExistence type="predicted"/>
<accession>A0A2C9UEE6</accession>
<name>A0A2C9UEE6_MANES</name>
<reference evidence="1" key="1">
    <citation type="submission" date="2016-02" db="EMBL/GenBank/DDBJ databases">
        <title>WGS assembly of Manihot esculenta.</title>
        <authorList>
            <person name="Bredeson J.V."/>
            <person name="Prochnik S.E."/>
            <person name="Lyons J.B."/>
            <person name="Schmutz J."/>
            <person name="Grimwood J."/>
            <person name="Vrebalov J."/>
            <person name="Bart R.S."/>
            <person name="Amuge T."/>
            <person name="Ferguson M.E."/>
            <person name="Green R."/>
            <person name="Putnam N."/>
            <person name="Stites J."/>
            <person name="Rounsley S."/>
            <person name="Rokhsar D.S."/>
        </authorList>
    </citation>
    <scope>NUCLEOTIDE SEQUENCE [LARGE SCALE GENOMIC DNA]</scope>
    <source>
        <tissue evidence="1">Leaf</tissue>
    </source>
</reference>
<dbReference type="EMBL" id="CM004401">
    <property type="protein sequence ID" value="OAY28827.1"/>
    <property type="molecule type" value="Genomic_DNA"/>
</dbReference>
<protein>
    <submittedName>
        <fullName evidence="1">Uncharacterized protein</fullName>
    </submittedName>
</protein>
<sequence>MWVSLSTVDSMKINLVDSFACVGEARVGLHRCKPPPGNKFEAGSGNNEVTWCWRWLDWYRLQREADR</sequence>
<gene>
    <name evidence="1" type="ORF">MANES_15G097100</name>
</gene>